<gene>
    <name evidence="2" type="ORF">BZ3500_MVSOF-1268-A1-R1_CHR1-1G01150</name>
</gene>
<evidence type="ECO:0000313" key="2">
    <source>
        <dbReference type="EMBL" id="SCZ89390.1"/>
    </source>
</evidence>
<dbReference type="OrthoDB" id="5563016at2759"/>
<dbReference type="STRING" id="289078.A0A2X0M576"/>
<feature type="compositionally biased region" description="Low complexity" evidence="1">
    <location>
        <begin position="778"/>
        <end position="793"/>
    </location>
</feature>
<feature type="compositionally biased region" description="Low complexity" evidence="1">
    <location>
        <begin position="91"/>
        <end position="102"/>
    </location>
</feature>
<dbReference type="PANTHER" id="PTHR12751:SF18">
    <property type="entry name" value="PHOSPHATASE AND ACTIN REGULATOR 1"/>
    <property type="match status" value="1"/>
</dbReference>
<feature type="compositionally biased region" description="Low complexity" evidence="1">
    <location>
        <begin position="430"/>
        <end position="450"/>
    </location>
</feature>
<feature type="compositionally biased region" description="Polar residues" evidence="1">
    <location>
        <begin position="343"/>
        <end position="352"/>
    </location>
</feature>
<feature type="compositionally biased region" description="Low complexity" evidence="1">
    <location>
        <begin position="513"/>
        <end position="529"/>
    </location>
</feature>
<feature type="compositionally biased region" description="Low complexity" evidence="1">
    <location>
        <begin position="353"/>
        <end position="365"/>
    </location>
</feature>
<feature type="compositionally biased region" description="Low complexity" evidence="1">
    <location>
        <begin position="382"/>
        <end position="405"/>
    </location>
</feature>
<evidence type="ECO:0000256" key="1">
    <source>
        <dbReference type="SAM" id="MobiDB-lite"/>
    </source>
</evidence>
<feature type="compositionally biased region" description="Low complexity" evidence="1">
    <location>
        <begin position="326"/>
        <end position="342"/>
    </location>
</feature>
<reference evidence="3" key="1">
    <citation type="submission" date="2016-10" db="EMBL/GenBank/DDBJ databases">
        <authorList>
            <person name="Jeantristanb JTB J.-T."/>
            <person name="Ricardo R."/>
        </authorList>
    </citation>
    <scope>NUCLEOTIDE SEQUENCE [LARGE SCALE GENOMIC DNA]</scope>
</reference>
<dbReference type="EMBL" id="FMWP01000013">
    <property type="protein sequence ID" value="SCZ89390.1"/>
    <property type="molecule type" value="Genomic_DNA"/>
</dbReference>
<proteinExistence type="predicted"/>
<dbReference type="PANTHER" id="PTHR12751">
    <property type="entry name" value="PHOSPHATASE AND ACTIN REGULATOR PHACTR"/>
    <property type="match status" value="1"/>
</dbReference>
<dbReference type="GO" id="GO:0030036">
    <property type="term" value="P:actin cytoskeleton organization"/>
    <property type="evidence" value="ECO:0007669"/>
    <property type="project" value="TreeGrafter"/>
</dbReference>
<feature type="compositionally biased region" description="Low complexity" evidence="1">
    <location>
        <begin position="301"/>
        <end position="318"/>
    </location>
</feature>
<dbReference type="AlphaFoldDB" id="A0A2X0M576"/>
<feature type="compositionally biased region" description="Polar residues" evidence="1">
    <location>
        <begin position="671"/>
        <end position="691"/>
    </location>
</feature>
<feature type="compositionally biased region" description="Polar residues" evidence="1">
    <location>
        <begin position="1071"/>
        <end position="1081"/>
    </location>
</feature>
<organism evidence="2 3">
    <name type="scientific">Microbotryum saponariae</name>
    <dbReference type="NCBI Taxonomy" id="289078"/>
    <lineage>
        <taxon>Eukaryota</taxon>
        <taxon>Fungi</taxon>
        <taxon>Dikarya</taxon>
        <taxon>Basidiomycota</taxon>
        <taxon>Pucciniomycotina</taxon>
        <taxon>Microbotryomycetes</taxon>
        <taxon>Microbotryales</taxon>
        <taxon>Microbotryaceae</taxon>
        <taxon>Microbotryum</taxon>
    </lineage>
</organism>
<keyword evidence="3" id="KW-1185">Reference proteome</keyword>
<dbReference type="GO" id="GO:0003779">
    <property type="term" value="F:actin binding"/>
    <property type="evidence" value="ECO:0007669"/>
    <property type="project" value="TreeGrafter"/>
</dbReference>
<feature type="compositionally biased region" description="Polar residues" evidence="1">
    <location>
        <begin position="897"/>
        <end position="908"/>
    </location>
</feature>
<dbReference type="Proteomes" id="UP000249723">
    <property type="component" value="Unassembled WGS sequence"/>
</dbReference>
<feature type="region of interest" description="Disordered" evidence="1">
    <location>
        <begin position="379"/>
        <end position="455"/>
    </location>
</feature>
<feature type="region of interest" description="Disordered" evidence="1">
    <location>
        <begin position="299"/>
        <end position="365"/>
    </location>
</feature>
<protein>
    <submittedName>
        <fullName evidence="2">BZ3500_MvSof-1268-A1-R1_Chr1-1g01150 protein</fullName>
    </submittedName>
</protein>
<feature type="compositionally biased region" description="Low complexity" evidence="1">
    <location>
        <begin position="26"/>
        <end position="66"/>
    </location>
</feature>
<feature type="region of interest" description="Disordered" evidence="1">
    <location>
        <begin position="853"/>
        <end position="934"/>
    </location>
</feature>
<feature type="compositionally biased region" description="Polar residues" evidence="1">
    <location>
        <begin position="150"/>
        <end position="166"/>
    </location>
</feature>
<feature type="compositionally biased region" description="Low complexity" evidence="1">
    <location>
        <begin position="909"/>
        <end position="929"/>
    </location>
</feature>
<feature type="compositionally biased region" description="Low complexity" evidence="1">
    <location>
        <begin position="269"/>
        <end position="285"/>
    </location>
</feature>
<feature type="compositionally biased region" description="Polar residues" evidence="1">
    <location>
        <begin position="129"/>
        <end position="143"/>
    </location>
</feature>
<accession>A0A2X0M576</accession>
<feature type="compositionally biased region" description="Polar residues" evidence="1">
    <location>
        <begin position="546"/>
        <end position="557"/>
    </location>
</feature>
<name>A0A2X0M576_9BASI</name>
<feature type="region of interest" description="Disordered" evidence="1">
    <location>
        <begin position="650"/>
        <end position="702"/>
    </location>
</feature>
<evidence type="ECO:0000313" key="3">
    <source>
        <dbReference type="Proteomes" id="UP000249723"/>
    </source>
</evidence>
<feature type="region of interest" description="Disordered" evidence="1">
    <location>
        <begin position="478"/>
        <end position="609"/>
    </location>
</feature>
<feature type="region of interest" description="Disordered" evidence="1">
    <location>
        <begin position="1"/>
        <end position="285"/>
    </location>
</feature>
<feature type="compositionally biased region" description="Low complexity" evidence="1">
    <location>
        <begin position="188"/>
        <end position="199"/>
    </location>
</feature>
<feature type="compositionally biased region" description="Polar residues" evidence="1">
    <location>
        <begin position="480"/>
        <end position="491"/>
    </location>
</feature>
<feature type="region of interest" description="Disordered" evidence="1">
    <location>
        <begin position="763"/>
        <end position="810"/>
    </location>
</feature>
<feature type="region of interest" description="Disordered" evidence="1">
    <location>
        <begin position="1047"/>
        <end position="1083"/>
    </location>
</feature>
<feature type="compositionally biased region" description="Pro residues" evidence="1">
    <location>
        <begin position="240"/>
        <end position="249"/>
    </location>
</feature>
<feature type="compositionally biased region" description="Low complexity" evidence="1">
    <location>
        <begin position="229"/>
        <end position="239"/>
    </location>
</feature>
<sequence length="1171" mass="122092">MALVSTLPPHSIISSPSFGYPHHRASSPGSAAAVARVSSSSPRATAAETSTSSSPAGAASPRSYPSNMAYSARPPTIQWTPPAFVDLNPTSSRSSVSSSKPTSPSPSPQPSAMSGPSTSSRPQPPLFNSAANASSTPTLSQRRSSGHIASGSTSPYTPSPAGSSHRQAQHAAPAHSGVAQTIAANRPSGSISSSSSSSSMAPLGPNPGSVSATGSGVGGHHFPAFSSGPHPHAVHAFPHPQYPFIPSPHPHPHPQSSGFAGPHDPAVSAAQQQHHQQMLMHHAHLQQHQWQMEMIRNATLQQQQQQHQHHQQQQQQQQPLRDHYQQKQQQQLLASSRQRTQSGPSSSNKPFNSSQIYTSSPSSSLSQFLPYDLAGVMPTFQPGAHPTGPGAYPTPPGSTEGTSGSSSGGGGSGRDSHHPYRRSPSHPRTPGHSSASSGSFSSSSHPTTHGATTSASSIYTANSSAKNSSTSIVVPPAFQSLPNRSSTSVSSIPRPGAAATHDMGASLRPRTDSQASTKSTSSSKGPHSNGSGGTTPTHHARESFDTARSATPVQALNASGGGKKPSPLGRKSSDEQFRCATTFAPLRGDDGEESDDTTAATRAPVKVKKGMGQKFKKAFGVSSSPSSSSLGLTEAELDGRGPKVIAIPRASHSSDDLPLSGMAASGRRTPTLASSSASVMTGYSTATSKPPTSKRGIFSGKFNSSTDNLSISSTVSSASVMIRKIGQLGTSARRSSMMSLTKAFKSSGKNKEGSSSVASAFTDDATATSPSKKDLKRSTGSGTGSATTSVSHATAEHEGRGRSSSGVTGGISPAAALARRQQQHYAEQEAAAAAAAAAEADRLRAQAVAAAHERNASVSSLAGAGWGRSKTPDPSESSVAEGGKERIKPRRKWSLGFGSNSVSATSPHPTTTESSGRSTPTPRTPPTTGVADFYHDGRTQSSATTDGVEILSHQPLFGRSVGGHDSEPEYEPSLNHSLRREPLRPIVPRGILKGANSYRQDEFDLAKPQFPRVRASSYDASHKSHELHNGGKTARITTMTAFENRFDGLVHPPANSESNSPRPASPRGMSGPTSPYSNPLANASAPVLDRLGHTASPLRSPVSPARRIVFAPNLSVHTTWPASIYDRRAEPATCNRLTPTLAQQIKEELNSYKMEEMDVHPSSRPYTHFFV</sequence>